<dbReference type="RefSeq" id="XP_003846999.1">
    <property type="nucleotide sequence ID" value="XM_003846951.1"/>
</dbReference>
<dbReference type="EMBL" id="CM001214">
    <property type="protein sequence ID" value="EGP81975.1"/>
    <property type="molecule type" value="Genomic_DNA"/>
</dbReference>
<accession>F9XRU3</accession>
<dbReference type="HOGENOM" id="CLU_2225320_0_0_1"/>
<keyword evidence="2" id="KW-1185">Reference proteome</keyword>
<proteinExistence type="predicted"/>
<dbReference type="AlphaFoldDB" id="F9XRU3"/>
<evidence type="ECO:0000313" key="2">
    <source>
        <dbReference type="Proteomes" id="UP000008062"/>
    </source>
</evidence>
<organism evidence="1 2">
    <name type="scientific">Zymoseptoria tritici (strain CBS 115943 / IPO323)</name>
    <name type="common">Speckled leaf blotch fungus</name>
    <name type="synonym">Septoria tritici</name>
    <dbReference type="NCBI Taxonomy" id="336722"/>
    <lineage>
        <taxon>Eukaryota</taxon>
        <taxon>Fungi</taxon>
        <taxon>Dikarya</taxon>
        <taxon>Ascomycota</taxon>
        <taxon>Pezizomycotina</taxon>
        <taxon>Dothideomycetes</taxon>
        <taxon>Dothideomycetidae</taxon>
        <taxon>Mycosphaerellales</taxon>
        <taxon>Mycosphaerellaceae</taxon>
        <taxon>Zymoseptoria</taxon>
    </lineage>
</organism>
<gene>
    <name evidence="1" type="ORF">MYCGRDRAFT_97936</name>
</gene>
<dbReference type="Proteomes" id="UP000008062">
    <property type="component" value="Chromosome 19"/>
</dbReference>
<name>F9XRU3_ZYMTI</name>
<reference evidence="1 2" key="1">
    <citation type="journal article" date="2011" name="PLoS Genet.">
        <title>Finished genome of the fungal wheat pathogen Mycosphaerella graminicola reveals dispensome structure, chromosome plasticity, and stealth pathogenesis.</title>
        <authorList>
            <person name="Goodwin S.B."/>
            <person name="Ben M'barek S."/>
            <person name="Dhillon B."/>
            <person name="Wittenberg A.H.J."/>
            <person name="Crane C.F."/>
            <person name="Hane J.K."/>
            <person name="Foster A.J."/>
            <person name="Van der Lee T.A.J."/>
            <person name="Grimwood J."/>
            <person name="Aerts A."/>
            <person name="Antoniw J."/>
            <person name="Bailey A."/>
            <person name="Bluhm B."/>
            <person name="Bowler J."/>
            <person name="Bristow J."/>
            <person name="van der Burgt A."/>
            <person name="Canto-Canche B."/>
            <person name="Churchill A.C.L."/>
            <person name="Conde-Ferraez L."/>
            <person name="Cools H.J."/>
            <person name="Coutinho P.M."/>
            <person name="Csukai M."/>
            <person name="Dehal P."/>
            <person name="De Wit P."/>
            <person name="Donzelli B."/>
            <person name="van de Geest H.C."/>
            <person name="van Ham R.C.H.J."/>
            <person name="Hammond-Kosack K.E."/>
            <person name="Henrissat B."/>
            <person name="Kilian A."/>
            <person name="Kobayashi A.K."/>
            <person name="Koopmann E."/>
            <person name="Kourmpetis Y."/>
            <person name="Kuzniar A."/>
            <person name="Lindquist E."/>
            <person name="Lombard V."/>
            <person name="Maliepaard C."/>
            <person name="Martins N."/>
            <person name="Mehrabi R."/>
            <person name="Nap J.P.H."/>
            <person name="Ponomarenko A."/>
            <person name="Rudd J.J."/>
            <person name="Salamov A."/>
            <person name="Schmutz J."/>
            <person name="Schouten H.J."/>
            <person name="Shapiro H."/>
            <person name="Stergiopoulos I."/>
            <person name="Torriani S.F.F."/>
            <person name="Tu H."/>
            <person name="de Vries R.P."/>
            <person name="Waalwijk C."/>
            <person name="Ware S.B."/>
            <person name="Wiebenga A."/>
            <person name="Zwiers L.-H."/>
            <person name="Oliver R.P."/>
            <person name="Grigoriev I.V."/>
            <person name="Kema G.H.J."/>
        </authorList>
    </citation>
    <scope>NUCLEOTIDE SEQUENCE [LARGE SCALE GENOMIC DNA]</scope>
    <source>
        <strain evidence="2">CBS 115943 / IPO323</strain>
    </source>
</reference>
<evidence type="ECO:0000313" key="1">
    <source>
        <dbReference type="EMBL" id="EGP81975.1"/>
    </source>
</evidence>
<sequence length="106" mass="11679">MELLQSFLLSQSLASSRLLSESAIRSRPTFPAAIRNIPWHLNSTIDPNFASNPDFTYYHDLTYDFGLLNHAAKMAPLSCPGLERGVLESKRRVSIASKLNAKGSGT</sequence>
<dbReference type="InParanoid" id="F9XRU3"/>
<protein>
    <submittedName>
        <fullName evidence="1">Uncharacterized protein</fullName>
    </submittedName>
</protein>
<dbReference type="KEGG" id="ztr:MYCGRDRAFT_97936"/>
<dbReference type="GeneID" id="13399244"/>